<evidence type="ECO:0000256" key="1">
    <source>
        <dbReference type="ARBA" id="ARBA00023180"/>
    </source>
</evidence>
<sequence>MYGCELDDDRTKMGFEQYGYDGKDFISFDKYTMTWIATVMQAVITKHKWDADRAYTQQTQAYLEGECTEWLQEYVQYGKETLERRAPPDVTLLHKKACGSADTEVVCHVTGFFPHDVYVTWFTDGQDELEEGVWIGEVLPNQDGTYQLRKTLTVRPEEIKRHSCTCRADHSSFIEAQNYTWDPSMIIPISICNDHQSCTSIYITAAPPHSESQAMPPDSCVSDLLSRYLTRVRLSC</sequence>
<dbReference type="InterPro" id="IPR007110">
    <property type="entry name" value="Ig-like_dom"/>
</dbReference>
<gene>
    <name evidence="4" type="ORF">AOXY_G29787</name>
</gene>
<dbReference type="InterPro" id="IPR036179">
    <property type="entry name" value="Ig-like_dom_sf"/>
</dbReference>
<dbReference type="PANTHER" id="PTHR16675">
    <property type="entry name" value="MHC CLASS I-RELATED"/>
    <property type="match status" value="1"/>
</dbReference>
<dbReference type="Gene3D" id="3.30.500.10">
    <property type="entry name" value="MHC class I-like antigen recognition-like"/>
    <property type="match status" value="1"/>
</dbReference>
<evidence type="ECO:0000259" key="3">
    <source>
        <dbReference type="PROSITE" id="PS50835"/>
    </source>
</evidence>
<dbReference type="GO" id="GO:0009897">
    <property type="term" value="C:external side of plasma membrane"/>
    <property type="evidence" value="ECO:0007669"/>
    <property type="project" value="TreeGrafter"/>
</dbReference>
<protein>
    <submittedName>
        <fullName evidence="4">H-2 class I histocompatibility antigen, Q9 alpha chain-like isoform X1</fullName>
    </submittedName>
</protein>
<dbReference type="EMBL" id="JAGXEW010000040">
    <property type="protein sequence ID" value="KAK1153674.1"/>
    <property type="molecule type" value="Genomic_DNA"/>
</dbReference>
<dbReference type="SUPFAM" id="SSF48726">
    <property type="entry name" value="Immunoglobulin"/>
    <property type="match status" value="1"/>
</dbReference>
<dbReference type="GO" id="GO:0006955">
    <property type="term" value="P:immune response"/>
    <property type="evidence" value="ECO:0007669"/>
    <property type="project" value="TreeGrafter"/>
</dbReference>
<dbReference type="InterPro" id="IPR037055">
    <property type="entry name" value="MHC_I-like_Ag-recog_sf"/>
</dbReference>
<dbReference type="PANTHER" id="PTHR16675:SF237">
    <property type="entry name" value="MHC CLASS I ANTIGEN TRANSCRIPT VARIANT 1-RELATED"/>
    <property type="match status" value="1"/>
</dbReference>
<name>A0AAD8CLB4_ACIOX</name>
<comment type="similarity">
    <text evidence="2">Belongs to the MHC class I family.</text>
</comment>
<dbReference type="InterPro" id="IPR001039">
    <property type="entry name" value="MHC_I_a_a1/a2"/>
</dbReference>
<reference evidence="4" key="1">
    <citation type="submission" date="2022-02" db="EMBL/GenBank/DDBJ databases">
        <title>Atlantic sturgeon de novo genome assembly.</title>
        <authorList>
            <person name="Stock M."/>
            <person name="Klopp C."/>
            <person name="Guiguen Y."/>
            <person name="Cabau C."/>
            <person name="Parinello H."/>
            <person name="Santidrian Yebra-Pimentel E."/>
            <person name="Kuhl H."/>
            <person name="Dirks R.P."/>
            <person name="Guessner J."/>
            <person name="Wuertz S."/>
            <person name="Du K."/>
            <person name="Schartl M."/>
        </authorList>
    </citation>
    <scope>NUCLEOTIDE SEQUENCE</scope>
    <source>
        <strain evidence="4">STURGEONOMICS-FGT-2020</strain>
        <tissue evidence="4">Whole blood</tissue>
    </source>
</reference>
<organism evidence="4 5">
    <name type="scientific">Acipenser oxyrinchus oxyrinchus</name>
    <dbReference type="NCBI Taxonomy" id="40147"/>
    <lineage>
        <taxon>Eukaryota</taxon>
        <taxon>Metazoa</taxon>
        <taxon>Chordata</taxon>
        <taxon>Craniata</taxon>
        <taxon>Vertebrata</taxon>
        <taxon>Euteleostomi</taxon>
        <taxon>Actinopterygii</taxon>
        <taxon>Chondrostei</taxon>
        <taxon>Acipenseriformes</taxon>
        <taxon>Acipenseridae</taxon>
        <taxon>Acipenser</taxon>
    </lineage>
</organism>
<feature type="domain" description="Ig-like" evidence="3">
    <location>
        <begin position="88"/>
        <end position="180"/>
    </location>
</feature>
<dbReference type="GO" id="GO:0005615">
    <property type="term" value="C:extracellular space"/>
    <property type="evidence" value="ECO:0007669"/>
    <property type="project" value="TreeGrafter"/>
</dbReference>
<dbReference type="PROSITE" id="PS50835">
    <property type="entry name" value="IG_LIKE"/>
    <property type="match status" value="1"/>
</dbReference>
<keyword evidence="5" id="KW-1185">Reference proteome</keyword>
<accession>A0AAD8CLB4</accession>
<dbReference type="InterPro" id="IPR011162">
    <property type="entry name" value="MHC_I/II-like_Ag-recog"/>
</dbReference>
<dbReference type="PRINTS" id="PR01638">
    <property type="entry name" value="MHCCLASSI"/>
</dbReference>
<dbReference type="InterPro" id="IPR003597">
    <property type="entry name" value="Ig_C1-set"/>
</dbReference>
<evidence type="ECO:0000256" key="2">
    <source>
        <dbReference type="RuleBase" id="RU004439"/>
    </source>
</evidence>
<evidence type="ECO:0000313" key="4">
    <source>
        <dbReference type="EMBL" id="KAK1153674.1"/>
    </source>
</evidence>
<dbReference type="Proteomes" id="UP001230051">
    <property type="component" value="Unassembled WGS sequence"/>
</dbReference>
<evidence type="ECO:0000313" key="5">
    <source>
        <dbReference type="Proteomes" id="UP001230051"/>
    </source>
</evidence>
<comment type="caution">
    <text evidence="4">The sequence shown here is derived from an EMBL/GenBank/DDBJ whole genome shotgun (WGS) entry which is preliminary data.</text>
</comment>
<proteinExistence type="inferred from homology"/>
<dbReference type="Pfam" id="PF07654">
    <property type="entry name" value="C1-set"/>
    <property type="match status" value="1"/>
</dbReference>
<dbReference type="InterPro" id="IPR013783">
    <property type="entry name" value="Ig-like_fold"/>
</dbReference>
<dbReference type="SMART" id="SM00407">
    <property type="entry name" value="IGc1"/>
    <property type="match status" value="1"/>
</dbReference>
<dbReference type="Gene3D" id="2.60.40.10">
    <property type="entry name" value="Immunoglobulins"/>
    <property type="match status" value="1"/>
</dbReference>
<dbReference type="SUPFAM" id="SSF54452">
    <property type="entry name" value="MHC antigen-recognition domain"/>
    <property type="match status" value="1"/>
</dbReference>
<dbReference type="Pfam" id="PF00129">
    <property type="entry name" value="MHC_I"/>
    <property type="match status" value="1"/>
</dbReference>
<dbReference type="InterPro" id="IPR011161">
    <property type="entry name" value="MHC_I-like_Ag-recog"/>
</dbReference>
<dbReference type="InterPro" id="IPR050208">
    <property type="entry name" value="MHC_class-I_related"/>
</dbReference>
<keyword evidence="1" id="KW-0325">Glycoprotein</keyword>
<dbReference type="AlphaFoldDB" id="A0AAD8CLB4"/>